<feature type="transmembrane region" description="Helical" evidence="1">
    <location>
        <begin position="88"/>
        <end position="109"/>
    </location>
</feature>
<accession>Q3SAB3</accession>
<keyword evidence="1" id="KW-0812">Transmembrane</keyword>
<protein>
    <submittedName>
        <fullName evidence="2">Uncharacterized protein</fullName>
    </submittedName>
</protein>
<organism evidence="2">
    <name type="scientific">uncultured euryarchaeote Alv-FOS1</name>
    <dbReference type="NCBI Taxonomy" id="337892"/>
    <lineage>
        <taxon>Archaea</taxon>
        <taxon>Methanobacteriati</taxon>
        <taxon>Methanobacteriota</taxon>
        <taxon>environmental samples</taxon>
    </lineage>
</organism>
<dbReference type="EMBL" id="DQ118403">
    <property type="protein sequence ID" value="AAZ32469.1"/>
    <property type="molecule type" value="Genomic_DNA"/>
</dbReference>
<proteinExistence type="predicted"/>
<evidence type="ECO:0000256" key="1">
    <source>
        <dbReference type="SAM" id="Phobius"/>
    </source>
</evidence>
<evidence type="ECO:0000313" key="2">
    <source>
        <dbReference type="EMBL" id="AAZ32469.1"/>
    </source>
</evidence>
<sequence length="125" mass="14218">MQLAINFMIYIVLPFIGLRLLMLKYPELVGGTLAMITMIYFVTLFLFSVLAVYSRYSSVPTVLSVVTTIIYMQFALSHINFRMSGADISVNMSTMMLLLYILLSLKMLVSIYSDTKQKYLSPSND</sequence>
<keyword evidence="1" id="KW-1133">Transmembrane helix</keyword>
<dbReference type="AlphaFoldDB" id="Q3SAB3"/>
<feature type="transmembrane region" description="Helical" evidence="1">
    <location>
        <begin position="59"/>
        <end position="76"/>
    </location>
</feature>
<name>Q3SAB3_9EURY</name>
<reference evidence="2" key="1">
    <citation type="submission" date="2005-07" db="EMBL/GenBank/DDBJ databases">
        <title>A hyperthermophilic lifestyle for uncultured Archaea of the DHVE2 lineage: evidence from environmental genomics.</title>
        <authorList>
            <person name="Moussard H."/>
            <person name="Hennecke G."/>
            <person name="Moreira D."/>
            <person name="Jouffe V."/>
            <person name="Lopez-Garcia P."/>
            <person name="Jeanthon C."/>
        </authorList>
    </citation>
    <scope>NUCLEOTIDE SEQUENCE</scope>
</reference>
<feature type="transmembrane region" description="Helical" evidence="1">
    <location>
        <begin position="31"/>
        <end position="52"/>
    </location>
</feature>
<feature type="transmembrane region" description="Helical" evidence="1">
    <location>
        <begin position="7"/>
        <end position="25"/>
    </location>
</feature>
<keyword evidence="1" id="KW-0472">Membrane</keyword>